<reference evidence="1 2" key="2">
    <citation type="journal article" date="2022" name="Mol. Ecol. Resour.">
        <title>The genomes of chicory, endive, great burdock and yacon provide insights into Asteraceae paleo-polyploidization history and plant inulin production.</title>
        <authorList>
            <person name="Fan W."/>
            <person name="Wang S."/>
            <person name="Wang H."/>
            <person name="Wang A."/>
            <person name="Jiang F."/>
            <person name="Liu H."/>
            <person name="Zhao H."/>
            <person name="Xu D."/>
            <person name="Zhang Y."/>
        </authorList>
    </citation>
    <scope>NUCLEOTIDE SEQUENCE [LARGE SCALE GENOMIC DNA]</scope>
    <source>
        <strain evidence="2">cv. Niubang</strain>
    </source>
</reference>
<organism evidence="1 2">
    <name type="scientific">Arctium lappa</name>
    <name type="common">Greater burdock</name>
    <name type="synonym">Lappa major</name>
    <dbReference type="NCBI Taxonomy" id="4217"/>
    <lineage>
        <taxon>Eukaryota</taxon>
        <taxon>Viridiplantae</taxon>
        <taxon>Streptophyta</taxon>
        <taxon>Embryophyta</taxon>
        <taxon>Tracheophyta</taxon>
        <taxon>Spermatophyta</taxon>
        <taxon>Magnoliopsida</taxon>
        <taxon>eudicotyledons</taxon>
        <taxon>Gunneridae</taxon>
        <taxon>Pentapetalae</taxon>
        <taxon>asterids</taxon>
        <taxon>campanulids</taxon>
        <taxon>Asterales</taxon>
        <taxon>Asteraceae</taxon>
        <taxon>Carduoideae</taxon>
        <taxon>Cardueae</taxon>
        <taxon>Arctiinae</taxon>
        <taxon>Arctium</taxon>
    </lineage>
</organism>
<accession>A0ACB9C183</accession>
<protein>
    <submittedName>
        <fullName evidence="1">Uncharacterized protein</fullName>
    </submittedName>
</protein>
<keyword evidence="2" id="KW-1185">Reference proteome</keyword>
<dbReference type="Proteomes" id="UP001055879">
    <property type="component" value="Linkage Group LG05"/>
</dbReference>
<name>A0ACB9C183_ARCLA</name>
<comment type="caution">
    <text evidence="1">The sequence shown here is derived from an EMBL/GenBank/DDBJ whole genome shotgun (WGS) entry which is preliminary data.</text>
</comment>
<dbReference type="EMBL" id="CM042051">
    <property type="protein sequence ID" value="KAI3728071.1"/>
    <property type="molecule type" value="Genomic_DNA"/>
</dbReference>
<sequence length="101" mass="11409">MGLKKNSSEARKKTSHRRQLLIVGDREDVAFGCQSVGKETHGIWGKEGGADEEEDWCRFWHVGHQTEGCRSQTTVQGCLTYLSKQSLEEDIDEEGCRNEGH</sequence>
<evidence type="ECO:0000313" key="1">
    <source>
        <dbReference type="EMBL" id="KAI3728071.1"/>
    </source>
</evidence>
<reference evidence="2" key="1">
    <citation type="journal article" date="2022" name="Mol. Ecol. Resour.">
        <title>The genomes of chicory, endive, great burdock and yacon provide insights into Asteraceae palaeo-polyploidization history and plant inulin production.</title>
        <authorList>
            <person name="Fan W."/>
            <person name="Wang S."/>
            <person name="Wang H."/>
            <person name="Wang A."/>
            <person name="Jiang F."/>
            <person name="Liu H."/>
            <person name="Zhao H."/>
            <person name="Xu D."/>
            <person name="Zhang Y."/>
        </authorList>
    </citation>
    <scope>NUCLEOTIDE SEQUENCE [LARGE SCALE GENOMIC DNA]</scope>
    <source>
        <strain evidence="2">cv. Niubang</strain>
    </source>
</reference>
<proteinExistence type="predicted"/>
<evidence type="ECO:0000313" key="2">
    <source>
        <dbReference type="Proteomes" id="UP001055879"/>
    </source>
</evidence>
<gene>
    <name evidence="1" type="ORF">L6452_16699</name>
</gene>